<comment type="subcellular location">
    <subcellularLocation>
        <location evidence="2">Cell membrane</location>
        <topology evidence="2">Multi-pass membrane protein</topology>
    </subcellularLocation>
</comment>
<keyword evidence="10 18" id="KW-0808">Transferase</keyword>
<evidence type="ECO:0000256" key="8">
    <source>
        <dbReference type="ARBA" id="ARBA00022475"/>
    </source>
</evidence>
<dbReference type="RefSeq" id="WP_344278773.1">
    <property type="nucleotide sequence ID" value="NZ_BAAAMR010000095.1"/>
</dbReference>
<evidence type="ECO:0000256" key="5">
    <source>
        <dbReference type="ARBA" id="ARBA00010185"/>
    </source>
</evidence>
<dbReference type="Proteomes" id="UP001501020">
    <property type="component" value="Unassembled WGS sequence"/>
</dbReference>
<keyword evidence="9" id="KW-0444">Lipid biosynthesis</keyword>
<evidence type="ECO:0000256" key="15">
    <source>
        <dbReference type="ARBA" id="ARBA00023136"/>
    </source>
</evidence>
<evidence type="ECO:0000256" key="19">
    <source>
        <dbReference type="SAM" id="MobiDB-lite"/>
    </source>
</evidence>
<evidence type="ECO:0000256" key="2">
    <source>
        <dbReference type="ARBA" id="ARBA00004651"/>
    </source>
</evidence>
<feature type="transmembrane region" description="Helical" evidence="20">
    <location>
        <begin position="249"/>
        <end position="268"/>
    </location>
</feature>
<evidence type="ECO:0000256" key="20">
    <source>
        <dbReference type="SAM" id="Phobius"/>
    </source>
</evidence>
<evidence type="ECO:0000256" key="13">
    <source>
        <dbReference type="ARBA" id="ARBA00022989"/>
    </source>
</evidence>
<dbReference type="EMBL" id="BAAAMR010000095">
    <property type="protein sequence ID" value="GAA2161057.1"/>
    <property type="molecule type" value="Genomic_DNA"/>
</dbReference>
<keyword evidence="11 18" id="KW-0812">Transmembrane</keyword>
<feature type="transmembrane region" description="Helical" evidence="20">
    <location>
        <begin position="80"/>
        <end position="113"/>
    </location>
</feature>
<sequence length="340" mass="35065">MPGPPPGEALDSPSGEAPDAPAENDATEDTAEDTAPSGVTAAPDARAESVEEPPADPSGGTPDDASGAKRESRTGRNLPIAIGVGVALGALVLLSLYTVKAIFLAVMVVFLFLGMRELTDAFKSRGIRVPFIPLATGMVATPVVSYVWGPMAVVAAVSLTVLSLLLIRMTEGADGYVRDVTAGSFVAGYLVLMGGIVALLMKPGDGDDRTVIFIATTVASDIGGYFAGTFLGKHKLAPTISPKKTWEGVTGSAITCMIVGGWLVWWLLDGGHPWQGALVGLAAVVTATGGDLIESMVKRDLGIKDMGTLLPGHGGVMDRLDSLVATAPVVWLLLELFVPS</sequence>
<evidence type="ECO:0000256" key="4">
    <source>
        <dbReference type="ARBA" id="ARBA00005189"/>
    </source>
</evidence>
<proteinExistence type="inferred from homology"/>
<accession>A0ABP5M2X1</accession>
<evidence type="ECO:0000256" key="12">
    <source>
        <dbReference type="ARBA" id="ARBA00022695"/>
    </source>
</evidence>
<evidence type="ECO:0000313" key="22">
    <source>
        <dbReference type="Proteomes" id="UP001501020"/>
    </source>
</evidence>
<feature type="region of interest" description="Disordered" evidence="19">
    <location>
        <begin position="1"/>
        <end position="72"/>
    </location>
</feature>
<keyword evidence="8" id="KW-1003">Cell membrane</keyword>
<dbReference type="Pfam" id="PF01148">
    <property type="entry name" value="CTP_transf_1"/>
    <property type="match status" value="1"/>
</dbReference>
<evidence type="ECO:0000256" key="6">
    <source>
        <dbReference type="ARBA" id="ARBA00012487"/>
    </source>
</evidence>
<comment type="pathway">
    <text evidence="4">Lipid metabolism.</text>
</comment>
<evidence type="ECO:0000256" key="3">
    <source>
        <dbReference type="ARBA" id="ARBA00005119"/>
    </source>
</evidence>
<keyword evidence="16" id="KW-0594">Phospholipid biosynthesis</keyword>
<evidence type="ECO:0000256" key="7">
    <source>
        <dbReference type="ARBA" id="ARBA00019373"/>
    </source>
</evidence>
<evidence type="ECO:0000256" key="16">
    <source>
        <dbReference type="ARBA" id="ARBA00023209"/>
    </source>
</evidence>
<evidence type="ECO:0000256" key="11">
    <source>
        <dbReference type="ARBA" id="ARBA00022692"/>
    </source>
</evidence>
<comment type="pathway">
    <text evidence="3 18">Phospholipid metabolism; CDP-diacylglycerol biosynthesis; CDP-diacylglycerol from sn-glycerol 3-phosphate: step 3/3.</text>
</comment>
<dbReference type="EC" id="2.7.7.41" evidence="6 18"/>
<feature type="transmembrane region" description="Helical" evidence="20">
    <location>
        <begin position="274"/>
        <end position="293"/>
    </location>
</feature>
<comment type="caution">
    <text evidence="21">The sequence shown here is derived from an EMBL/GenBank/DDBJ whole genome shotgun (WGS) entry which is preliminary data.</text>
</comment>
<reference evidence="22" key="1">
    <citation type="journal article" date="2019" name="Int. J. Syst. Evol. Microbiol.">
        <title>The Global Catalogue of Microorganisms (GCM) 10K type strain sequencing project: providing services to taxonomists for standard genome sequencing and annotation.</title>
        <authorList>
            <consortium name="The Broad Institute Genomics Platform"/>
            <consortium name="The Broad Institute Genome Sequencing Center for Infectious Disease"/>
            <person name="Wu L."/>
            <person name="Ma J."/>
        </authorList>
    </citation>
    <scope>NUCLEOTIDE SEQUENCE [LARGE SCALE GENOMIC DNA]</scope>
    <source>
        <strain evidence="22">JCM 13850</strain>
    </source>
</reference>
<dbReference type="PANTHER" id="PTHR46382:SF1">
    <property type="entry name" value="PHOSPHATIDATE CYTIDYLYLTRANSFERASE"/>
    <property type="match status" value="1"/>
</dbReference>
<keyword evidence="17" id="KW-1208">Phospholipid metabolism</keyword>
<comment type="catalytic activity">
    <reaction evidence="1 18">
        <text>a 1,2-diacyl-sn-glycero-3-phosphate + CTP + H(+) = a CDP-1,2-diacyl-sn-glycerol + diphosphate</text>
        <dbReference type="Rhea" id="RHEA:16229"/>
        <dbReference type="ChEBI" id="CHEBI:15378"/>
        <dbReference type="ChEBI" id="CHEBI:33019"/>
        <dbReference type="ChEBI" id="CHEBI:37563"/>
        <dbReference type="ChEBI" id="CHEBI:58332"/>
        <dbReference type="ChEBI" id="CHEBI:58608"/>
        <dbReference type="EC" id="2.7.7.41"/>
    </reaction>
</comment>
<keyword evidence="14" id="KW-0443">Lipid metabolism</keyword>
<evidence type="ECO:0000256" key="18">
    <source>
        <dbReference type="RuleBase" id="RU003938"/>
    </source>
</evidence>
<dbReference type="GO" id="GO:0016779">
    <property type="term" value="F:nucleotidyltransferase activity"/>
    <property type="evidence" value="ECO:0007669"/>
    <property type="project" value="UniProtKB-KW"/>
</dbReference>
<evidence type="ECO:0000256" key="1">
    <source>
        <dbReference type="ARBA" id="ARBA00001698"/>
    </source>
</evidence>
<evidence type="ECO:0000256" key="14">
    <source>
        <dbReference type="ARBA" id="ARBA00023098"/>
    </source>
</evidence>
<keyword evidence="22" id="KW-1185">Reference proteome</keyword>
<evidence type="ECO:0000256" key="9">
    <source>
        <dbReference type="ARBA" id="ARBA00022516"/>
    </source>
</evidence>
<feature type="transmembrane region" description="Helical" evidence="20">
    <location>
        <begin position="211"/>
        <end position="228"/>
    </location>
</feature>
<feature type="transmembrane region" description="Helical" evidence="20">
    <location>
        <begin position="146"/>
        <end position="167"/>
    </location>
</feature>
<keyword evidence="13 20" id="KW-1133">Transmembrane helix</keyword>
<dbReference type="PROSITE" id="PS01315">
    <property type="entry name" value="CDS"/>
    <property type="match status" value="1"/>
</dbReference>
<gene>
    <name evidence="21" type="ORF">GCM10009727_74850</name>
</gene>
<evidence type="ECO:0000256" key="10">
    <source>
        <dbReference type="ARBA" id="ARBA00022679"/>
    </source>
</evidence>
<evidence type="ECO:0000313" key="21">
    <source>
        <dbReference type="EMBL" id="GAA2161057.1"/>
    </source>
</evidence>
<keyword evidence="12 18" id="KW-0548">Nucleotidyltransferase</keyword>
<organism evidence="21 22">
    <name type="scientific">Actinomadura napierensis</name>
    <dbReference type="NCBI Taxonomy" id="267854"/>
    <lineage>
        <taxon>Bacteria</taxon>
        <taxon>Bacillati</taxon>
        <taxon>Actinomycetota</taxon>
        <taxon>Actinomycetes</taxon>
        <taxon>Streptosporangiales</taxon>
        <taxon>Thermomonosporaceae</taxon>
        <taxon>Actinomadura</taxon>
    </lineage>
</organism>
<keyword evidence="15 20" id="KW-0472">Membrane</keyword>
<dbReference type="InterPro" id="IPR000374">
    <property type="entry name" value="PC_trans"/>
</dbReference>
<dbReference type="PANTHER" id="PTHR46382">
    <property type="entry name" value="PHOSPHATIDATE CYTIDYLYLTRANSFERASE"/>
    <property type="match status" value="1"/>
</dbReference>
<comment type="similarity">
    <text evidence="5 18">Belongs to the CDS family.</text>
</comment>
<protein>
    <recommendedName>
        <fullName evidence="7 18">Phosphatidate cytidylyltransferase</fullName>
        <ecNumber evidence="6 18">2.7.7.41</ecNumber>
    </recommendedName>
</protein>
<name>A0ABP5M2X1_9ACTN</name>
<evidence type="ECO:0000256" key="17">
    <source>
        <dbReference type="ARBA" id="ARBA00023264"/>
    </source>
</evidence>
<feature type="transmembrane region" description="Helical" evidence="20">
    <location>
        <begin position="179"/>
        <end position="199"/>
    </location>
</feature>